<organism evidence="2">
    <name type="scientific">Anguilla anguilla</name>
    <name type="common">European freshwater eel</name>
    <name type="synonym">Muraena anguilla</name>
    <dbReference type="NCBI Taxonomy" id="7936"/>
    <lineage>
        <taxon>Eukaryota</taxon>
        <taxon>Metazoa</taxon>
        <taxon>Chordata</taxon>
        <taxon>Craniata</taxon>
        <taxon>Vertebrata</taxon>
        <taxon>Euteleostomi</taxon>
        <taxon>Actinopterygii</taxon>
        <taxon>Neopterygii</taxon>
        <taxon>Teleostei</taxon>
        <taxon>Anguilliformes</taxon>
        <taxon>Anguillidae</taxon>
        <taxon>Anguilla</taxon>
    </lineage>
</organism>
<reference evidence="2" key="1">
    <citation type="submission" date="2014-11" db="EMBL/GenBank/DDBJ databases">
        <authorList>
            <person name="Amaro Gonzalez C."/>
        </authorList>
    </citation>
    <scope>NUCLEOTIDE SEQUENCE</scope>
</reference>
<accession>A0A0E9UFT7</accession>
<protein>
    <submittedName>
        <fullName evidence="2">Uncharacterized protein</fullName>
    </submittedName>
</protein>
<name>A0A0E9UFT7_ANGAN</name>
<sequence length="82" mass="9020">MNIGKSVLFSKSGIEKRKEREDGERLRLGEFALVVMAMPLRVDGGGVGRRRKALGTGSHSVRTGSYSVRRHPLCLADIIPEL</sequence>
<dbReference type="EMBL" id="GBXM01044457">
    <property type="protein sequence ID" value="JAH64120.1"/>
    <property type="molecule type" value="Transcribed_RNA"/>
</dbReference>
<proteinExistence type="predicted"/>
<dbReference type="AlphaFoldDB" id="A0A0E9UFT7"/>
<evidence type="ECO:0000313" key="2">
    <source>
        <dbReference type="EMBL" id="JAH64120.1"/>
    </source>
</evidence>
<evidence type="ECO:0000256" key="1">
    <source>
        <dbReference type="SAM" id="MobiDB-lite"/>
    </source>
</evidence>
<reference evidence="2" key="2">
    <citation type="journal article" date="2015" name="Fish Shellfish Immunol.">
        <title>Early steps in the European eel (Anguilla anguilla)-Vibrio vulnificus interaction in the gills: Role of the RtxA13 toxin.</title>
        <authorList>
            <person name="Callol A."/>
            <person name="Pajuelo D."/>
            <person name="Ebbesson L."/>
            <person name="Teles M."/>
            <person name="MacKenzie S."/>
            <person name="Amaro C."/>
        </authorList>
    </citation>
    <scope>NUCLEOTIDE SEQUENCE</scope>
</reference>
<feature type="region of interest" description="Disordered" evidence="1">
    <location>
        <begin position="1"/>
        <end position="22"/>
    </location>
</feature>
<feature type="compositionally biased region" description="Basic and acidic residues" evidence="1">
    <location>
        <begin position="13"/>
        <end position="22"/>
    </location>
</feature>